<sequence length="267" mass="29420">MATPTAQVKAVLFDMDGLLIDSEGVYTQVVNDVLRPYGKEQTWEIKAHLMGMPERNAVKTLFQHLWPPRPNTDEVWSPECPFDIDSFLQARNKTLDDAFSKVKPMPGAERLVRHLAAHGVPICIATGSKQRNYKIKSSANPSLFAPFEGRVICGDDPRLTRGKPTPDVFLLAAREGLKNDGWKDRVREPGPQADGSLKGGERDILVFEDAKPGVQAGLAAGMNVVWVPDPNLKALYSGNDLGAHQTLDSLLDFKPEEWGLPPFPLAN</sequence>
<dbReference type="Pfam" id="PF00702">
    <property type="entry name" value="Hydrolase"/>
    <property type="match status" value="1"/>
</dbReference>
<dbReference type="Gene3D" id="3.40.50.1000">
    <property type="entry name" value="HAD superfamily/HAD-like"/>
    <property type="match status" value="1"/>
</dbReference>
<dbReference type="FunCoup" id="A0A066VVG7">
    <property type="interactions" value="23"/>
</dbReference>
<evidence type="ECO:0000313" key="1">
    <source>
        <dbReference type="EMBL" id="KDN45471.1"/>
    </source>
</evidence>
<protein>
    <submittedName>
        <fullName evidence="1">HAD-like protein</fullName>
    </submittedName>
</protein>
<comment type="caution">
    <text evidence="1">The sequence shown here is derived from an EMBL/GenBank/DDBJ whole genome shotgun (WGS) entry which is preliminary data.</text>
</comment>
<dbReference type="InParanoid" id="A0A066VVG7"/>
<dbReference type="AlphaFoldDB" id="A0A066VVG7"/>
<dbReference type="HOGENOM" id="CLU_045011_13_0_1"/>
<dbReference type="OrthoDB" id="40579at2759"/>
<dbReference type="PANTHER" id="PTHR18901:SF38">
    <property type="entry name" value="PSEUDOURIDINE-5'-PHOSPHATASE"/>
    <property type="match status" value="1"/>
</dbReference>
<dbReference type="Proteomes" id="UP000027361">
    <property type="component" value="Unassembled WGS sequence"/>
</dbReference>
<dbReference type="GeneID" id="25264468"/>
<dbReference type="InterPro" id="IPR036412">
    <property type="entry name" value="HAD-like_sf"/>
</dbReference>
<dbReference type="SFLD" id="SFLDG01129">
    <property type="entry name" value="C1.5:_HAD__Beta-PGM__Phosphata"/>
    <property type="match status" value="1"/>
</dbReference>
<organism evidence="1 2">
    <name type="scientific">Tilletiaria anomala (strain ATCC 24038 / CBS 436.72 / UBC 951)</name>
    <dbReference type="NCBI Taxonomy" id="1037660"/>
    <lineage>
        <taxon>Eukaryota</taxon>
        <taxon>Fungi</taxon>
        <taxon>Dikarya</taxon>
        <taxon>Basidiomycota</taxon>
        <taxon>Ustilaginomycotina</taxon>
        <taxon>Exobasidiomycetes</taxon>
        <taxon>Georgefischeriales</taxon>
        <taxon>Tilletiariaceae</taxon>
        <taxon>Tilletiaria</taxon>
    </lineage>
</organism>
<dbReference type="PANTHER" id="PTHR18901">
    <property type="entry name" value="2-DEOXYGLUCOSE-6-PHOSPHATE PHOSPHATASE 2"/>
    <property type="match status" value="1"/>
</dbReference>
<dbReference type="SFLD" id="SFLDS00003">
    <property type="entry name" value="Haloacid_Dehalogenase"/>
    <property type="match status" value="1"/>
</dbReference>
<dbReference type="GO" id="GO:0016791">
    <property type="term" value="F:phosphatase activity"/>
    <property type="evidence" value="ECO:0007669"/>
    <property type="project" value="TreeGrafter"/>
</dbReference>
<dbReference type="InterPro" id="IPR023214">
    <property type="entry name" value="HAD_sf"/>
</dbReference>
<dbReference type="FunFam" id="1.10.150.240:FF:000001">
    <property type="entry name" value="Haloacid dehalogenase-like hydrolase domain"/>
    <property type="match status" value="1"/>
</dbReference>
<dbReference type="OMA" id="IWCPHPG"/>
<name>A0A066VVG7_TILAU</name>
<dbReference type="STRING" id="1037660.A0A066VVG7"/>
<dbReference type="InterPro" id="IPR023198">
    <property type="entry name" value="PGP-like_dom2"/>
</dbReference>
<accession>A0A066VVG7</accession>
<evidence type="ECO:0000313" key="2">
    <source>
        <dbReference type="Proteomes" id="UP000027361"/>
    </source>
</evidence>
<keyword evidence="2" id="KW-1185">Reference proteome</keyword>
<dbReference type="SUPFAM" id="SSF56784">
    <property type="entry name" value="HAD-like"/>
    <property type="match status" value="1"/>
</dbReference>
<proteinExistence type="predicted"/>
<gene>
    <name evidence="1" type="ORF">K437DRAFT_256589</name>
</gene>
<dbReference type="EMBL" id="JMSN01000042">
    <property type="protein sequence ID" value="KDN45471.1"/>
    <property type="molecule type" value="Genomic_DNA"/>
</dbReference>
<dbReference type="Gene3D" id="1.10.150.240">
    <property type="entry name" value="Putative phosphatase, domain 2"/>
    <property type="match status" value="1"/>
</dbReference>
<reference evidence="1 2" key="1">
    <citation type="submission" date="2014-05" db="EMBL/GenBank/DDBJ databases">
        <title>Draft genome sequence of a rare smut relative, Tilletiaria anomala UBC 951.</title>
        <authorList>
            <consortium name="DOE Joint Genome Institute"/>
            <person name="Toome M."/>
            <person name="Kuo A."/>
            <person name="Henrissat B."/>
            <person name="Lipzen A."/>
            <person name="Tritt A."/>
            <person name="Yoshinaga Y."/>
            <person name="Zane M."/>
            <person name="Barry K."/>
            <person name="Grigoriev I.V."/>
            <person name="Spatafora J.W."/>
            <person name="Aimea M.C."/>
        </authorList>
    </citation>
    <scope>NUCLEOTIDE SEQUENCE [LARGE SCALE GENOMIC DNA]</scope>
    <source>
        <strain evidence="1 2">UBC 951</strain>
    </source>
</reference>
<dbReference type="RefSeq" id="XP_013243204.1">
    <property type="nucleotide sequence ID" value="XM_013387750.1"/>
</dbReference>